<evidence type="ECO:0000313" key="2">
    <source>
        <dbReference type="EMBL" id="OJJ01204.1"/>
    </source>
</evidence>
<dbReference type="AlphaFoldDB" id="A0A1L9PI47"/>
<organism evidence="2 3">
    <name type="scientific">Aspergillus versicolor CBS 583.65</name>
    <dbReference type="NCBI Taxonomy" id="1036611"/>
    <lineage>
        <taxon>Eukaryota</taxon>
        <taxon>Fungi</taxon>
        <taxon>Dikarya</taxon>
        <taxon>Ascomycota</taxon>
        <taxon>Pezizomycotina</taxon>
        <taxon>Eurotiomycetes</taxon>
        <taxon>Eurotiomycetidae</taxon>
        <taxon>Eurotiales</taxon>
        <taxon>Aspergillaceae</taxon>
        <taxon>Aspergillus</taxon>
        <taxon>Aspergillus subgen. Nidulantes</taxon>
    </lineage>
</organism>
<accession>A0A1L9PI47</accession>
<proteinExistence type="predicted"/>
<dbReference type="RefSeq" id="XP_040666966.1">
    <property type="nucleotide sequence ID" value="XM_040815602.1"/>
</dbReference>
<dbReference type="EMBL" id="KV878128">
    <property type="protein sequence ID" value="OJJ01204.1"/>
    <property type="molecule type" value="Genomic_DNA"/>
</dbReference>
<reference evidence="3" key="1">
    <citation type="journal article" date="2017" name="Genome Biol.">
        <title>Comparative genomics reveals high biological diversity and specific adaptations in the industrially and medically important fungal genus Aspergillus.</title>
        <authorList>
            <person name="de Vries R.P."/>
            <person name="Riley R."/>
            <person name="Wiebenga A."/>
            <person name="Aguilar-Osorio G."/>
            <person name="Amillis S."/>
            <person name="Uchima C.A."/>
            <person name="Anderluh G."/>
            <person name="Asadollahi M."/>
            <person name="Askin M."/>
            <person name="Barry K."/>
            <person name="Battaglia E."/>
            <person name="Bayram O."/>
            <person name="Benocci T."/>
            <person name="Braus-Stromeyer S.A."/>
            <person name="Caldana C."/>
            <person name="Canovas D."/>
            <person name="Cerqueira G.C."/>
            <person name="Chen F."/>
            <person name="Chen W."/>
            <person name="Choi C."/>
            <person name="Clum A."/>
            <person name="Dos Santos R.A."/>
            <person name="Damasio A.R."/>
            <person name="Diallinas G."/>
            <person name="Emri T."/>
            <person name="Fekete E."/>
            <person name="Flipphi M."/>
            <person name="Freyberg S."/>
            <person name="Gallo A."/>
            <person name="Gournas C."/>
            <person name="Habgood R."/>
            <person name="Hainaut M."/>
            <person name="Harispe M.L."/>
            <person name="Henrissat B."/>
            <person name="Hilden K.S."/>
            <person name="Hope R."/>
            <person name="Hossain A."/>
            <person name="Karabika E."/>
            <person name="Karaffa L."/>
            <person name="Karanyi Z."/>
            <person name="Krasevec N."/>
            <person name="Kuo A."/>
            <person name="Kusch H."/>
            <person name="LaButti K."/>
            <person name="Lagendijk E.L."/>
            <person name="Lapidus A."/>
            <person name="Levasseur A."/>
            <person name="Lindquist E."/>
            <person name="Lipzen A."/>
            <person name="Logrieco A.F."/>
            <person name="MacCabe A."/>
            <person name="Maekelae M.R."/>
            <person name="Malavazi I."/>
            <person name="Melin P."/>
            <person name="Meyer V."/>
            <person name="Mielnichuk N."/>
            <person name="Miskei M."/>
            <person name="Molnar A.P."/>
            <person name="Mule G."/>
            <person name="Ngan C.Y."/>
            <person name="Orejas M."/>
            <person name="Orosz E."/>
            <person name="Ouedraogo J.P."/>
            <person name="Overkamp K.M."/>
            <person name="Park H.-S."/>
            <person name="Perrone G."/>
            <person name="Piumi F."/>
            <person name="Punt P.J."/>
            <person name="Ram A.F."/>
            <person name="Ramon A."/>
            <person name="Rauscher S."/>
            <person name="Record E."/>
            <person name="Riano-Pachon D.M."/>
            <person name="Robert V."/>
            <person name="Roehrig J."/>
            <person name="Ruller R."/>
            <person name="Salamov A."/>
            <person name="Salih N.S."/>
            <person name="Samson R.A."/>
            <person name="Sandor E."/>
            <person name="Sanguinetti M."/>
            <person name="Schuetze T."/>
            <person name="Sepcic K."/>
            <person name="Shelest E."/>
            <person name="Sherlock G."/>
            <person name="Sophianopoulou V."/>
            <person name="Squina F.M."/>
            <person name="Sun H."/>
            <person name="Susca A."/>
            <person name="Todd R.B."/>
            <person name="Tsang A."/>
            <person name="Unkles S.E."/>
            <person name="van de Wiele N."/>
            <person name="van Rossen-Uffink D."/>
            <person name="Oliveira J.V."/>
            <person name="Vesth T.C."/>
            <person name="Visser J."/>
            <person name="Yu J.-H."/>
            <person name="Zhou M."/>
            <person name="Andersen M.R."/>
            <person name="Archer D.B."/>
            <person name="Baker S.E."/>
            <person name="Benoit I."/>
            <person name="Brakhage A.A."/>
            <person name="Braus G.H."/>
            <person name="Fischer R."/>
            <person name="Frisvad J.C."/>
            <person name="Goldman G.H."/>
            <person name="Houbraken J."/>
            <person name="Oakley B."/>
            <person name="Pocsi I."/>
            <person name="Scazzocchio C."/>
            <person name="Seiboth B."/>
            <person name="vanKuyk P.A."/>
            <person name="Wortman J."/>
            <person name="Dyer P.S."/>
            <person name="Grigoriev I.V."/>
        </authorList>
    </citation>
    <scope>NUCLEOTIDE SEQUENCE [LARGE SCALE GENOMIC DNA]</scope>
    <source>
        <strain evidence="3">CBS 583.65</strain>
    </source>
</reference>
<evidence type="ECO:0000256" key="1">
    <source>
        <dbReference type="SAM" id="SignalP"/>
    </source>
</evidence>
<dbReference type="OrthoDB" id="10380415at2759"/>
<protein>
    <submittedName>
        <fullName evidence="2">Uncharacterized protein</fullName>
    </submittedName>
</protein>
<gene>
    <name evidence="2" type="ORF">ASPVEDRAFT_621711</name>
</gene>
<feature type="signal peptide" evidence="1">
    <location>
        <begin position="1"/>
        <end position="28"/>
    </location>
</feature>
<dbReference type="Proteomes" id="UP000184073">
    <property type="component" value="Unassembled WGS sequence"/>
</dbReference>
<name>A0A1L9PI47_ASPVE</name>
<sequence>MSRHVSHLAVLFSAQAASILSLTKYILGAPYTFDRLHITLCFTIPADYDHRTKNLQAFHAHPSFRLPRDAEGDSRKPWRWEFFAVTSSLGLAALMSHVTMCDDGMWQL</sequence>
<evidence type="ECO:0000313" key="3">
    <source>
        <dbReference type="Proteomes" id="UP000184073"/>
    </source>
</evidence>
<dbReference type="VEuPathDB" id="FungiDB:ASPVEDRAFT_621711"/>
<keyword evidence="1" id="KW-0732">Signal</keyword>
<feature type="chain" id="PRO_5012860632" evidence="1">
    <location>
        <begin position="29"/>
        <end position="108"/>
    </location>
</feature>
<keyword evidence="3" id="KW-1185">Reference proteome</keyword>
<dbReference type="GeneID" id="63731113"/>